<organism evidence="14 15">
    <name type="scientific">Wickerhamomyces anomalus (strain ATCC 58044 / CBS 1984 / NCYC 433 / NRRL Y-366-8)</name>
    <name type="common">Yeast</name>
    <name type="synonym">Hansenula anomala</name>
    <dbReference type="NCBI Taxonomy" id="683960"/>
    <lineage>
        <taxon>Eukaryota</taxon>
        <taxon>Fungi</taxon>
        <taxon>Dikarya</taxon>
        <taxon>Ascomycota</taxon>
        <taxon>Saccharomycotina</taxon>
        <taxon>Saccharomycetes</taxon>
        <taxon>Phaffomycetales</taxon>
        <taxon>Wickerhamomycetaceae</taxon>
        <taxon>Wickerhamomyces</taxon>
    </lineage>
</organism>
<comment type="function">
    <text evidence="5">Catalyzes the dephosphorylation of the nucleoside 5'-monophosphates deoxyadenosine monophosphate (dAMP), deoxycytidine monophosphate (dCMP), deoxyguanosine monophosphate (dGMP) and deoxythymidine monophosphate (dTMP).</text>
</comment>
<keyword evidence="11" id="KW-0460">Magnesium</keyword>
<comment type="catalytic activity">
    <reaction evidence="1">
        <text>a 2'-deoxyribonucleoside 5'-phosphate + H2O = a 2'-deoxyribonucleoside + phosphate</text>
        <dbReference type="Rhea" id="RHEA:36167"/>
        <dbReference type="ChEBI" id="CHEBI:15377"/>
        <dbReference type="ChEBI" id="CHEBI:18274"/>
        <dbReference type="ChEBI" id="CHEBI:43474"/>
        <dbReference type="ChEBI" id="CHEBI:65317"/>
        <dbReference type="EC" id="3.1.3.89"/>
    </reaction>
</comment>
<gene>
    <name evidence="14" type="ORF">WICANDRAFT_34134</name>
</gene>
<comment type="cofactor">
    <cofactor evidence="2">
        <name>Mn(2+)</name>
        <dbReference type="ChEBI" id="CHEBI:29035"/>
    </cofactor>
</comment>
<dbReference type="CDD" id="cd00077">
    <property type="entry name" value="HDc"/>
    <property type="match status" value="1"/>
</dbReference>
<dbReference type="STRING" id="683960.A0A1E3P0A0"/>
<dbReference type="EC" id="3.1.3.89" evidence="8"/>
<dbReference type="Pfam" id="PF13023">
    <property type="entry name" value="HD_3"/>
    <property type="match status" value="1"/>
</dbReference>
<comment type="cofactor">
    <cofactor evidence="4">
        <name>Mg(2+)</name>
        <dbReference type="ChEBI" id="CHEBI:18420"/>
    </cofactor>
</comment>
<evidence type="ECO:0000259" key="13">
    <source>
        <dbReference type="SMART" id="SM00471"/>
    </source>
</evidence>
<evidence type="ECO:0000313" key="14">
    <source>
        <dbReference type="EMBL" id="ODQ58372.1"/>
    </source>
</evidence>
<evidence type="ECO:0000256" key="4">
    <source>
        <dbReference type="ARBA" id="ARBA00001946"/>
    </source>
</evidence>
<dbReference type="AlphaFoldDB" id="A0A1E3P0A0"/>
<dbReference type="SMART" id="SM00471">
    <property type="entry name" value="HDc"/>
    <property type="match status" value="1"/>
</dbReference>
<dbReference type="Gene3D" id="1.10.3210.10">
    <property type="entry name" value="Hypothetical protein af1432"/>
    <property type="match status" value="1"/>
</dbReference>
<evidence type="ECO:0000256" key="8">
    <source>
        <dbReference type="ARBA" id="ARBA00012964"/>
    </source>
</evidence>
<feature type="domain" description="HD/PDEase" evidence="13">
    <location>
        <begin position="59"/>
        <end position="177"/>
    </location>
</feature>
<dbReference type="PANTHER" id="PTHR11845:SF13">
    <property type="entry name" value="5'-DEOXYNUCLEOTIDASE HDDC2"/>
    <property type="match status" value="1"/>
</dbReference>
<dbReference type="GO" id="GO:0009159">
    <property type="term" value="P:deoxyribonucleoside monophosphate catabolic process"/>
    <property type="evidence" value="ECO:0007669"/>
    <property type="project" value="UniProtKB-ARBA"/>
</dbReference>
<proteinExistence type="inferred from homology"/>
<dbReference type="SUPFAM" id="SSF109604">
    <property type="entry name" value="HD-domain/PDEase-like"/>
    <property type="match status" value="1"/>
</dbReference>
<reference evidence="14 15" key="1">
    <citation type="journal article" date="2016" name="Proc. Natl. Acad. Sci. U.S.A.">
        <title>Comparative genomics of biotechnologically important yeasts.</title>
        <authorList>
            <person name="Riley R."/>
            <person name="Haridas S."/>
            <person name="Wolfe K.H."/>
            <person name="Lopes M.R."/>
            <person name="Hittinger C.T."/>
            <person name="Goeker M."/>
            <person name="Salamov A.A."/>
            <person name="Wisecaver J.H."/>
            <person name="Long T.M."/>
            <person name="Calvey C.H."/>
            <person name="Aerts A.L."/>
            <person name="Barry K.W."/>
            <person name="Choi C."/>
            <person name="Clum A."/>
            <person name="Coughlan A.Y."/>
            <person name="Deshpande S."/>
            <person name="Douglass A.P."/>
            <person name="Hanson S.J."/>
            <person name="Klenk H.-P."/>
            <person name="LaButti K.M."/>
            <person name="Lapidus A."/>
            <person name="Lindquist E.A."/>
            <person name="Lipzen A.M."/>
            <person name="Meier-Kolthoff J.P."/>
            <person name="Ohm R.A."/>
            <person name="Otillar R.P."/>
            <person name="Pangilinan J.L."/>
            <person name="Peng Y."/>
            <person name="Rokas A."/>
            <person name="Rosa C.A."/>
            <person name="Scheuner C."/>
            <person name="Sibirny A.A."/>
            <person name="Slot J.C."/>
            <person name="Stielow J.B."/>
            <person name="Sun H."/>
            <person name="Kurtzman C.P."/>
            <person name="Blackwell M."/>
            <person name="Grigoriev I.V."/>
            <person name="Jeffries T.W."/>
        </authorList>
    </citation>
    <scope>NUCLEOTIDE SEQUENCE [LARGE SCALE GENOMIC DNA]</scope>
    <source>
        <strain evidence="15">ATCC 58044 / CBS 1984 / NCYC 433 / NRRL Y-366-8</strain>
    </source>
</reference>
<dbReference type="InterPro" id="IPR039356">
    <property type="entry name" value="YfbR/HDDC2"/>
</dbReference>
<evidence type="ECO:0000256" key="3">
    <source>
        <dbReference type="ARBA" id="ARBA00001941"/>
    </source>
</evidence>
<evidence type="ECO:0000256" key="9">
    <source>
        <dbReference type="ARBA" id="ARBA00022723"/>
    </source>
</evidence>
<dbReference type="OrthoDB" id="10254258at2759"/>
<evidence type="ECO:0000256" key="5">
    <source>
        <dbReference type="ARBA" id="ARBA00004074"/>
    </source>
</evidence>
<dbReference type="GO" id="GO:0005737">
    <property type="term" value="C:cytoplasm"/>
    <property type="evidence" value="ECO:0007669"/>
    <property type="project" value="TreeGrafter"/>
</dbReference>
<evidence type="ECO:0000256" key="11">
    <source>
        <dbReference type="ARBA" id="ARBA00022842"/>
    </source>
</evidence>
<keyword evidence="12" id="KW-0170">Cobalt</keyword>
<keyword evidence="15" id="KW-1185">Reference proteome</keyword>
<sequence length="223" mass="25955">MTASETQWTVESAIPQNVKDLLTPEAGETKINYVLVFLQIVSLLKSQRRTGWVDHGIPDCESISDHMYRMGVTSLLIKNKDVDTNKCVKIAIVHDIAESLVGDITPFDGVTKEEKHRRELDTIHYLSDLVKKYDEENGKEILELWLDYENIRTLEARYVKDIDKFEMLLQGFEYEKKFQGTKRLDQFWGARSSVKTDEVKGWTDDLFAKREQFWKKIEASKSD</sequence>
<dbReference type="GeneID" id="30199397"/>
<dbReference type="FunFam" id="1.10.3210.10:FF:000011">
    <property type="entry name" value="HD domain-containing protein 2"/>
    <property type="match status" value="1"/>
</dbReference>
<keyword evidence="10" id="KW-0378">Hydrolase</keyword>
<dbReference type="GO" id="GO:0002953">
    <property type="term" value="F:5'-deoxynucleotidase activity"/>
    <property type="evidence" value="ECO:0007669"/>
    <property type="project" value="UniProtKB-EC"/>
</dbReference>
<comment type="cofactor">
    <cofactor evidence="3">
        <name>Co(2+)</name>
        <dbReference type="ChEBI" id="CHEBI:48828"/>
    </cofactor>
</comment>
<dbReference type="EMBL" id="KV454212">
    <property type="protein sequence ID" value="ODQ58372.1"/>
    <property type="molecule type" value="Genomic_DNA"/>
</dbReference>
<dbReference type="InterPro" id="IPR003607">
    <property type="entry name" value="HD/PDEase_dom"/>
</dbReference>
<dbReference type="RefSeq" id="XP_019037579.1">
    <property type="nucleotide sequence ID" value="XM_019182151.1"/>
</dbReference>
<evidence type="ECO:0000313" key="15">
    <source>
        <dbReference type="Proteomes" id="UP000094112"/>
    </source>
</evidence>
<name>A0A1E3P0A0_WICAA</name>
<evidence type="ECO:0000256" key="6">
    <source>
        <dbReference type="ARBA" id="ARBA00009999"/>
    </source>
</evidence>
<evidence type="ECO:0000256" key="2">
    <source>
        <dbReference type="ARBA" id="ARBA00001936"/>
    </source>
</evidence>
<dbReference type="InterPro" id="IPR006674">
    <property type="entry name" value="HD_domain"/>
</dbReference>
<dbReference type="Proteomes" id="UP000094112">
    <property type="component" value="Unassembled WGS sequence"/>
</dbReference>
<comment type="subunit">
    <text evidence="7">Homodimer.</text>
</comment>
<dbReference type="GO" id="GO:0046872">
    <property type="term" value="F:metal ion binding"/>
    <property type="evidence" value="ECO:0007669"/>
    <property type="project" value="UniProtKB-KW"/>
</dbReference>
<keyword evidence="9" id="KW-0479">Metal-binding</keyword>
<evidence type="ECO:0000256" key="10">
    <source>
        <dbReference type="ARBA" id="ARBA00022801"/>
    </source>
</evidence>
<evidence type="ECO:0000256" key="7">
    <source>
        <dbReference type="ARBA" id="ARBA00011738"/>
    </source>
</evidence>
<dbReference type="PANTHER" id="PTHR11845">
    <property type="entry name" value="5'-DEOXYNUCLEOTIDASE HDDC2"/>
    <property type="match status" value="1"/>
</dbReference>
<accession>A0A1E3P0A0</accession>
<evidence type="ECO:0000256" key="12">
    <source>
        <dbReference type="ARBA" id="ARBA00023285"/>
    </source>
</evidence>
<evidence type="ECO:0000256" key="1">
    <source>
        <dbReference type="ARBA" id="ARBA00001638"/>
    </source>
</evidence>
<protein>
    <recommendedName>
        <fullName evidence="8">5'-deoxynucleotidase</fullName>
        <ecNumber evidence="8">3.1.3.89</ecNumber>
    </recommendedName>
</protein>
<comment type="similarity">
    <text evidence="6">Belongs to the HDDC2 family.</text>
</comment>